<evidence type="ECO:0000256" key="7">
    <source>
        <dbReference type="SAM" id="Coils"/>
    </source>
</evidence>
<comment type="subcellular location">
    <subcellularLocation>
        <location evidence="1">Cell projection</location>
        <location evidence="1">Cilium</location>
    </subcellularLocation>
</comment>
<name>A0A139WHB0_TRICA</name>
<dbReference type="PANTHER" id="PTHR15654:SF2">
    <property type="entry name" value="COILED-COIL DOMAIN-CONTAINING PROTEIN 113"/>
    <property type="match status" value="1"/>
</dbReference>
<feature type="region of interest" description="Disordered" evidence="8">
    <location>
        <begin position="1"/>
        <end position="167"/>
    </location>
</feature>
<keyword evidence="2" id="KW-0970">Cilium biogenesis/degradation</keyword>
<dbReference type="STRING" id="7070.A0A139WHB0"/>
<keyword evidence="11" id="KW-1185">Reference proteome</keyword>
<dbReference type="EMBL" id="KQ971343">
    <property type="protein sequence ID" value="KYB27306.1"/>
    <property type="molecule type" value="Genomic_DNA"/>
</dbReference>
<evidence type="ECO:0000256" key="6">
    <source>
        <dbReference type="ARBA" id="ARBA00044798"/>
    </source>
</evidence>
<feature type="compositionally biased region" description="Polar residues" evidence="8">
    <location>
        <begin position="85"/>
        <end position="113"/>
    </location>
</feature>
<dbReference type="GO" id="GO:0005930">
    <property type="term" value="C:axoneme"/>
    <property type="evidence" value="ECO:0000318"/>
    <property type="project" value="GO_Central"/>
</dbReference>
<dbReference type="InterPro" id="IPR025254">
    <property type="entry name" value="CCDC113/CCDC96_CC"/>
</dbReference>
<feature type="compositionally biased region" description="Polar residues" evidence="8">
    <location>
        <begin position="41"/>
        <end position="57"/>
    </location>
</feature>
<dbReference type="Proteomes" id="UP000007266">
    <property type="component" value="Linkage group 5"/>
</dbReference>
<feature type="compositionally biased region" description="Low complexity" evidence="8">
    <location>
        <begin position="114"/>
        <end position="139"/>
    </location>
</feature>
<evidence type="ECO:0000256" key="4">
    <source>
        <dbReference type="ARBA" id="ARBA00023273"/>
    </source>
</evidence>
<feature type="compositionally biased region" description="Polar residues" evidence="8">
    <location>
        <begin position="7"/>
        <end position="19"/>
    </location>
</feature>
<evidence type="ECO:0000256" key="2">
    <source>
        <dbReference type="ARBA" id="ARBA00022794"/>
    </source>
</evidence>
<gene>
    <name evidence="10" type="primary">AUGUSTUS-3.0.2_33187</name>
    <name evidence="10" type="ORF">TcasGA2_TC033187</name>
</gene>
<evidence type="ECO:0000256" key="1">
    <source>
        <dbReference type="ARBA" id="ARBA00004138"/>
    </source>
</evidence>
<feature type="compositionally biased region" description="Polar residues" evidence="8">
    <location>
        <begin position="65"/>
        <end position="76"/>
    </location>
</feature>
<sequence length="598" mass="67681">MSGVKISGQTEINPSSSAEKNVPPINAKSSEASFADPLVTETISNASTHSKASSVGSSDKDRPSVTINTSGVSLNKGSADKISHSDTTQASQETIKTGSTAPSGTSVTTPEGTQKSLQSILSKKSMSRTTLTTSKTSSLGIESSDITMSSSRRSRASSKRMSSIFKRPSVPESTISFRNPLDDMTNAALVNAVTELEKSAKHLELENMVFLHFLEKNEPSLLEGMDNVLKNVQTIQDRASLSSKRLTLTRASRQSTILSYSTSSITPTVLEKEGPRINITQKTDLILREMDNIQAALNKINRKCYVIRHKLKAELEEMAIRESEIQEIKDTFERTFITNELSEKYSQKNPADRFCRFMDETFKKTGATIDKLRLRTSSLKVQYQKICAQLTQKKLLGEHLQEVDFEQLEIDNKHLREKIDKRNLLLLELKRMNGRANLLLSNQKKHLLKKVTDLKVYQDTIKMQEELVRKIDDECEKVSEELEATKEEHDKIKTKSENYEVPSVLEYVKKKAELGLLKKNLKIWERRKQIKEMALTASVREMKHATGLPAAKSSWFINPHDMHRGRGSVESTFEFMFERKMRLSLIMQKKKSRRRKTQ</sequence>
<feature type="domain" description="CCDC113/CCDC96 coiled-coil" evidence="9">
    <location>
        <begin position="363"/>
        <end position="535"/>
    </location>
</feature>
<evidence type="ECO:0000256" key="5">
    <source>
        <dbReference type="ARBA" id="ARBA00044506"/>
    </source>
</evidence>
<reference evidence="10 11" key="1">
    <citation type="journal article" date="2008" name="Nature">
        <title>The genome of the model beetle and pest Tribolium castaneum.</title>
        <authorList>
            <consortium name="Tribolium Genome Sequencing Consortium"/>
            <person name="Richards S."/>
            <person name="Gibbs R.A."/>
            <person name="Weinstock G.M."/>
            <person name="Brown S.J."/>
            <person name="Denell R."/>
            <person name="Beeman R.W."/>
            <person name="Gibbs R."/>
            <person name="Beeman R.W."/>
            <person name="Brown S.J."/>
            <person name="Bucher G."/>
            <person name="Friedrich M."/>
            <person name="Grimmelikhuijzen C.J."/>
            <person name="Klingler M."/>
            <person name="Lorenzen M."/>
            <person name="Richards S."/>
            <person name="Roth S."/>
            <person name="Schroder R."/>
            <person name="Tautz D."/>
            <person name="Zdobnov E.M."/>
            <person name="Muzny D."/>
            <person name="Gibbs R.A."/>
            <person name="Weinstock G.M."/>
            <person name="Attaway T."/>
            <person name="Bell S."/>
            <person name="Buhay C.J."/>
            <person name="Chandrabose M.N."/>
            <person name="Chavez D."/>
            <person name="Clerk-Blankenburg K.P."/>
            <person name="Cree A."/>
            <person name="Dao M."/>
            <person name="Davis C."/>
            <person name="Chacko J."/>
            <person name="Dinh H."/>
            <person name="Dugan-Rocha S."/>
            <person name="Fowler G."/>
            <person name="Garner T.T."/>
            <person name="Garnes J."/>
            <person name="Gnirke A."/>
            <person name="Hawes A."/>
            <person name="Hernandez J."/>
            <person name="Hines S."/>
            <person name="Holder M."/>
            <person name="Hume J."/>
            <person name="Jhangiani S.N."/>
            <person name="Joshi V."/>
            <person name="Khan Z.M."/>
            <person name="Jackson L."/>
            <person name="Kovar C."/>
            <person name="Kowis A."/>
            <person name="Lee S."/>
            <person name="Lewis L.R."/>
            <person name="Margolis J."/>
            <person name="Morgan M."/>
            <person name="Nazareth L.V."/>
            <person name="Nguyen N."/>
            <person name="Okwuonu G."/>
            <person name="Parker D."/>
            <person name="Richards S."/>
            <person name="Ruiz S.J."/>
            <person name="Santibanez J."/>
            <person name="Savard J."/>
            <person name="Scherer S.E."/>
            <person name="Schneider B."/>
            <person name="Sodergren E."/>
            <person name="Tautz D."/>
            <person name="Vattahil S."/>
            <person name="Villasana D."/>
            <person name="White C.S."/>
            <person name="Wright R."/>
            <person name="Park Y."/>
            <person name="Beeman R.W."/>
            <person name="Lord J."/>
            <person name="Oppert B."/>
            <person name="Lorenzen M."/>
            <person name="Brown S."/>
            <person name="Wang L."/>
            <person name="Savard J."/>
            <person name="Tautz D."/>
            <person name="Richards S."/>
            <person name="Weinstock G."/>
            <person name="Gibbs R.A."/>
            <person name="Liu Y."/>
            <person name="Worley K."/>
            <person name="Weinstock G."/>
            <person name="Elsik C.G."/>
            <person name="Reese J.T."/>
            <person name="Elhaik E."/>
            <person name="Landan G."/>
            <person name="Graur D."/>
            <person name="Arensburger P."/>
            <person name="Atkinson P."/>
            <person name="Beeman R.W."/>
            <person name="Beidler J."/>
            <person name="Brown S.J."/>
            <person name="Demuth J.P."/>
            <person name="Drury D.W."/>
            <person name="Du Y.Z."/>
            <person name="Fujiwara H."/>
            <person name="Lorenzen M."/>
            <person name="Maselli V."/>
            <person name="Osanai M."/>
            <person name="Park Y."/>
            <person name="Robertson H.M."/>
            <person name="Tu Z."/>
            <person name="Wang J.J."/>
            <person name="Wang S."/>
            <person name="Richards S."/>
            <person name="Song H."/>
            <person name="Zhang L."/>
            <person name="Sodergren E."/>
            <person name="Werner D."/>
            <person name="Stanke M."/>
            <person name="Morgenstern B."/>
            <person name="Solovyev V."/>
            <person name="Kosarev P."/>
            <person name="Brown G."/>
            <person name="Chen H.C."/>
            <person name="Ermolaeva O."/>
            <person name="Hlavina W."/>
            <person name="Kapustin Y."/>
            <person name="Kiryutin B."/>
            <person name="Kitts P."/>
            <person name="Maglott D."/>
            <person name="Pruitt K."/>
            <person name="Sapojnikov V."/>
            <person name="Souvorov A."/>
            <person name="Mackey A.J."/>
            <person name="Waterhouse R.M."/>
            <person name="Wyder S."/>
            <person name="Zdobnov E.M."/>
            <person name="Zdobnov E.M."/>
            <person name="Wyder S."/>
            <person name="Kriventseva E.V."/>
            <person name="Kadowaki T."/>
            <person name="Bork P."/>
            <person name="Aranda M."/>
            <person name="Bao R."/>
            <person name="Beermann A."/>
            <person name="Berns N."/>
            <person name="Bolognesi R."/>
            <person name="Bonneton F."/>
            <person name="Bopp D."/>
            <person name="Brown S.J."/>
            <person name="Bucher G."/>
            <person name="Butts T."/>
            <person name="Chaumot A."/>
            <person name="Denell R.E."/>
            <person name="Ferrier D.E."/>
            <person name="Friedrich M."/>
            <person name="Gordon C.M."/>
            <person name="Jindra M."/>
            <person name="Klingler M."/>
            <person name="Lan Q."/>
            <person name="Lattorff H.M."/>
            <person name="Laudet V."/>
            <person name="von Levetsow C."/>
            <person name="Liu Z."/>
            <person name="Lutz R."/>
            <person name="Lynch J.A."/>
            <person name="da Fonseca R.N."/>
            <person name="Posnien N."/>
            <person name="Reuter R."/>
            <person name="Roth S."/>
            <person name="Savard J."/>
            <person name="Schinko J.B."/>
            <person name="Schmitt C."/>
            <person name="Schoppmeier M."/>
            <person name="Schroder R."/>
            <person name="Shippy T.D."/>
            <person name="Simonnet F."/>
            <person name="Marques-Souza H."/>
            <person name="Tautz D."/>
            <person name="Tomoyasu Y."/>
            <person name="Trauner J."/>
            <person name="Van der Zee M."/>
            <person name="Vervoort M."/>
            <person name="Wittkopp N."/>
            <person name="Wimmer E.A."/>
            <person name="Yang X."/>
            <person name="Jones A.K."/>
            <person name="Sattelle D.B."/>
            <person name="Ebert P.R."/>
            <person name="Nelson D."/>
            <person name="Scott J.G."/>
            <person name="Beeman R.W."/>
            <person name="Muthukrishnan S."/>
            <person name="Kramer K.J."/>
            <person name="Arakane Y."/>
            <person name="Beeman R.W."/>
            <person name="Zhu Q."/>
            <person name="Hogenkamp D."/>
            <person name="Dixit R."/>
            <person name="Oppert B."/>
            <person name="Jiang H."/>
            <person name="Zou Z."/>
            <person name="Marshall J."/>
            <person name="Elpidina E."/>
            <person name="Vinokurov K."/>
            <person name="Oppert C."/>
            <person name="Zou Z."/>
            <person name="Evans J."/>
            <person name="Lu Z."/>
            <person name="Zhao P."/>
            <person name="Sumathipala N."/>
            <person name="Altincicek B."/>
            <person name="Vilcinskas A."/>
            <person name="Williams M."/>
            <person name="Hultmark D."/>
            <person name="Hetru C."/>
            <person name="Jiang H."/>
            <person name="Grimmelikhuijzen C.J."/>
            <person name="Hauser F."/>
            <person name="Cazzamali G."/>
            <person name="Williamson M."/>
            <person name="Park Y."/>
            <person name="Li B."/>
            <person name="Tanaka Y."/>
            <person name="Predel R."/>
            <person name="Neupert S."/>
            <person name="Schachtner J."/>
            <person name="Verleyen P."/>
            <person name="Raible F."/>
            <person name="Bork P."/>
            <person name="Friedrich M."/>
            <person name="Walden K.K."/>
            <person name="Robertson H.M."/>
            <person name="Angeli S."/>
            <person name="Foret S."/>
            <person name="Bucher G."/>
            <person name="Schuetz S."/>
            <person name="Maleszka R."/>
            <person name="Wimmer E.A."/>
            <person name="Beeman R.W."/>
            <person name="Lorenzen M."/>
            <person name="Tomoyasu Y."/>
            <person name="Miller S.C."/>
            <person name="Grossmann D."/>
            <person name="Bucher G."/>
        </authorList>
    </citation>
    <scope>NUCLEOTIDE SEQUENCE [LARGE SCALE GENOMIC DNA]</scope>
    <source>
        <strain evidence="10 11">Georgia GA2</strain>
    </source>
</reference>
<evidence type="ECO:0000256" key="3">
    <source>
        <dbReference type="ARBA" id="ARBA00023054"/>
    </source>
</evidence>
<dbReference type="OMA" id="KMNTNIC"/>
<dbReference type="Pfam" id="PF13870">
    <property type="entry name" value="CCDC113_CCDC96_CC"/>
    <property type="match status" value="1"/>
</dbReference>
<dbReference type="PANTHER" id="PTHR15654">
    <property type="entry name" value="COILED-COIL DOMAIN-CONTAINING PROTEIN 113-RELATED"/>
    <property type="match status" value="1"/>
</dbReference>
<evidence type="ECO:0000313" key="10">
    <source>
        <dbReference type="EMBL" id="KYB27306.1"/>
    </source>
</evidence>
<accession>A0A139WHB0</accession>
<dbReference type="InterPro" id="IPR051885">
    <property type="entry name" value="CC_CF"/>
</dbReference>
<dbReference type="FunCoup" id="A0A139WHB0">
    <property type="interactions" value="4"/>
</dbReference>
<proteinExistence type="inferred from homology"/>
<organism evidence="10 11">
    <name type="scientific">Tribolium castaneum</name>
    <name type="common">Red flour beetle</name>
    <dbReference type="NCBI Taxonomy" id="7070"/>
    <lineage>
        <taxon>Eukaryota</taxon>
        <taxon>Metazoa</taxon>
        <taxon>Ecdysozoa</taxon>
        <taxon>Arthropoda</taxon>
        <taxon>Hexapoda</taxon>
        <taxon>Insecta</taxon>
        <taxon>Pterygota</taxon>
        <taxon>Neoptera</taxon>
        <taxon>Endopterygota</taxon>
        <taxon>Coleoptera</taxon>
        <taxon>Polyphaga</taxon>
        <taxon>Cucujiformia</taxon>
        <taxon>Tenebrionidae</taxon>
        <taxon>Tenebrionidae incertae sedis</taxon>
        <taxon>Tribolium</taxon>
    </lineage>
</organism>
<comment type="similarity">
    <text evidence="5">Belongs to the CFAP263 family.</text>
</comment>
<evidence type="ECO:0000313" key="11">
    <source>
        <dbReference type="Proteomes" id="UP000007266"/>
    </source>
</evidence>
<reference evidence="10 11" key="2">
    <citation type="journal article" date="2010" name="Nucleic Acids Res.">
        <title>BeetleBase in 2010: revisions to provide comprehensive genomic information for Tribolium castaneum.</title>
        <authorList>
            <person name="Kim H.S."/>
            <person name="Murphy T."/>
            <person name="Xia J."/>
            <person name="Caragea D."/>
            <person name="Park Y."/>
            <person name="Beeman R.W."/>
            <person name="Lorenzen M.D."/>
            <person name="Butcher S."/>
            <person name="Manak J.R."/>
            <person name="Brown S.J."/>
        </authorList>
    </citation>
    <scope>GENOME REANNOTATION</scope>
    <source>
        <strain evidence="10 11">Georgia GA2</strain>
    </source>
</reference>
<protein>
    <recommendedName>
        <fullName evidence="6">Cilia- and flagella-associated protein 263</fullName>
    </recommendedName>
</protein>
<dbReference type="GO" id="GO:0060271">
    <property type="term" value="P:cilium assembly"/>
    <property type="evidence" value="ECO:0000318"/>
    <property type="project" value="GO_Central"/>
</dbReference>
<evidence type="ECO:0000259" key="9">
    <source>
        <dbReference type="Pfam" id="PF13870"/>
    </source>
</evidence>
<dbReference type="InParanoid" id="A0A139WHB0"/>
<keyword evidence="4" id="KW-0966">Cell projection</keyword>
<keyword evidence="3 7" id="KW-0175">Coiled coil</keyword>
<dbReference type="GO" id="GO:0036064">
    <property type="term" value="C:ciliary basal body"/>
    <property type="evidence" value="ECO:0000318"/>
    <property type="project" value="GO_Central"/>
</dbReference>
<evidence type="ECO:0000256" key="8">
    <source>
        <dbReference type="SAM" id="MobiDB-lite"/>
    </source>
</evidence>
<dbReference type="AlphaFoldDB" id="A0A139WHB0"/>
<feature type="coiled-coil region" evidence="7">
    <location>
        <begin position="461"/>
        <end position="495"/>
    </location>
</feature>